<dbReference type="EMBL" id="QTUA01000001">
    <property type="protein sequence ID" value="REF31776.1"/>
    <property type="molecule type" value="Genomic_DNA"/>
</dbReference>
<dbReference type="InterPro" id="IPR050583">
    <property type="entry name" value="Mycobacterial_A85_antigen"/>
</dbReference>
<dbReference type="PANTHER" id="PTHR48098">
    <property type="entry name" value="ENTEROCHELIN ESTERASE-RELATED"/>
    <property type="match status" value="1"/>
</dbReference>
<name>A0A3D9UR86_9MICO</name>
<protein>
    <submittedName>
        <fullName evidence="1">Enterochelin esterase-like enzyme</fullName>
    </submittedName>
</protein>
<accession>A0A3D9UR86</accession>
<gene>
    <name evidence="1" type="ORF">DFJ65_2857</name>
</gene>
<evidence type="ECO:0000313" key="1">
    <source>
        <dbReference type="EMBL" id="REF31776.1"/>
    </source>
</evidence>
<dbReference type="SUPFAM" id="SSF53474">
    <property type="entry name" value="alpha/beta-Hydrolases"/>
    <property type="match status" value="1"/>
</dbReference>
<evidence type="ECO:0000313" key="2">
    <source>
        <dbReference type="Proteomes" id="UP000256253"/>
    </source>
</evidence>
<dbReference type="AlphaFoldDB" id="A0A3D9UR86"/>
<dbReference type="Proteomes" id="UP000256253">
    <property type="component" value="Unassembled WGS sequence"/>
</dbReference>
<reference evidence="1 2" key="1">
    <citation type="submission" date="2018-08" db="EMBL/GenBank/DDBJ databases">
        <title>Sequencing the genomes of 1000 actinobacteria strains.</title>
        <authorList>
            <person name="Klenk H.-P."/>
        </authorList>
    </citation>
    <scope>NUCLEOTIDE SEQUENCE [LARGE SCALE GENOMIC DNA]</scope>
    <source>
        <strain evidence="1 2">DSM 22967</strain>
    </source>
</reference>
<dbReference type="Pfam" id="PF00756">
    <property type="entry name" value="Esterase"/>
    <property type="match status" value="1"/>
</dbReference>
<dbReference type="RefSeq" id="WP_115923566.1">
    <property type="nucleotide sequence ID" value="NZ_QTUA01000001.1"/>
</dbReference>
<dbReference type="PANTHER" id="PTHR48098:SF3">
    <property type="entry name" value="IRON(III) ENTEROBACTIN ESTERASE"/>
    <property type="match status" value="1"/>
</dbReference>
<comment type="caution">
    <text evidence="1">The sequence shown here is derived from an EMBL/GenBank/DDBJ whole genome shotgun (WGS) entry which is preliminary data.</text>
</comment>
<organism evidence="1 2">
    <name type="scientific">Calidifontibacter indicus</name>
    <dbReference type="NCBI Taxonomy" id="419650"/>
    <lineage>
        <taxon>Bacteria</taxon>
        <taxon>Bacillati</taxon>
        <taxon>Actinomycetota</taxon>
        <taxon>Actinomycetes</taxon>
        <taxon>Micrococcales</taxon>
        <taxon>Dermacoccaceae</taxon>
        <taxon>Calidifontibacter</taxon>
    </lineage>
</organism>
<dbReference type="OrthoDB" id="9775130at2"/>
<dbReference type="InterPro" id="IPR000801">
    <property type="entry name" value="Esterase-like"/>
</dbReference>
<dbReference type="InterPro" id="IPR029058">
    <property type="entry name" value="AB_hydrolase_fold"/>
</dbReference>
<proteinExistence type="predicted"/>
<dbReference type="Gene3D" id="3.40.50.1820">
    <property type="entry name" value="alpha/beta hydrolase"/>
    <property type="match status" value="1"/>
</dbReference>
<keyword evidence="2" id="KW-1185">Reference proteome</keyword>
<sequence>MVTLRLDDPDRRWTSVRLDAGPFSGPARRRAGGWERTVDETHLVRLEYNFEVTDPRGRRRYLLDPHAPTIGNPPYGDKSVWQRADYREPGWLRAADPKGRLRRLELPSHLAQPLAVDLWVPRGLSDRRPAPLLWVHDGTDYRERAQLSRWAAHHVGTGLLPPFRIVYADAPRRMQWYSGSERYPRSVRCALTALQEQYPTTPRIAVMGASLGGLTSMVLGARDPRIGAVFSQSGSFFTRLAHDRDNSGFRWYARITRLVDVLGTAPAAHRPLIGMRCGEAEGNYRNNLRLAQRLEANGADVRFVGHPDLHNWTCWRDSLDPTLSTLLRDTWIAVG</sequence>